<organism evidence="2 3">
    <name type="scientific">Ramlibacter pinisoli</name>
    <dbReference type="NCBI Taxonomy" id="2682844"/>
    <lineage>
        <taxon>Bacteria</taxon>
        <taxon>Pseudomonadati</taxon>
        <taxon>Pseudomonadota</taxon>
        <taxon>Betaproteobacteria</taxon>
        <taxon>Burkholderiales</taxon>
        <taxon>Comamonadaceae</taxon>
        <taxon>Ramlibacter</taxon>
    </lineage>
</organism>
<feature type="region of interest" description="Disordered" evidence="1">
    <location>
        <begin position="36"/>
        <end position="58"/>
    </location>
</feature>
<feature type="compositionally biased region" description="Low complexity" evidence="1">
    <location>
        <begin position="38"/>
        <end position="58"/>
    </location>
</feature>
<comment type="caution">
    <text evidence="2">The sequence shown here is derived from an EMBL/GenBank/DDBJ whole genome shotgun (WGS) entry which is preliminary data.</text>
</comment>
<evidence type="ECO:0000256" key="1">
    <source>
        <dbReference type="SAM" id="MobiDB-lite"/>
    </source>
</evidence>
<dbReference type="RefSeq" id="WP_157399722.1">
    <property type="nucleotide sequence ID" value="NZ_WSEL01000009.1"/>
</dbReference>
<protein>
    <submittedName>
        <fullName evidence="2">Uncharacterized protein</fullName>
    </submittedName>
</protein>
<name>A0A6N8J0A9_9BURK</name>
<dbReference type="AlphaFoldDB" id="A0A6N8J0A9"/>
<evidence type="ECO:0000313" key="2">
    <source>
        <dbReference type="EMBL" id="MVQ31700.1"/>
    </source>
</evidence>
<gene>
    <name evidence="2" type="ORF">GON04_19740</name>
</gene>
<keyword evidence="3" id="KW-1185">Reference proteome</keyword>
<dbReference type="EMBL" id="WSEL01000009">
    <property type="protein sequence ID" value="MVQ31700.1"/>
    <property type="molecule type" value="Genomic_DNA"/>
</dbReference>
<dbReference type="Proteomes" id="UP000469385">
    <property type="component" value="Unassembled WGS sequence"/>
</dbReference>
<sequence>MAHIASGLARRLARWGFQAAVVGLVACGGGGGSGPAGISGQASASSTASSGSGDSDASSDSAAVMAGLQAQVLRRRDDACLAAAGFTARQSFTVNSLGAGTQQQVRFAGLLHDGGIAVAWLSRTPSDTLVSWRLQWQRFGAGGRALGPPADLPYADDVAPQDVAVLIQPSGRIVVAYAVSRVIDPANPFVVVNPVLARLFQDGAALPGEITIGTQTVNVRSFPGIFHFPVLAGFDDGSFLGGWHLVGRVKPELWVQRVRAGGVPLGDLVKIDSLGAVNGVRVEGEQLITLRRGGWVATTPWRTPAPGLQDYTQLTQIDVRRPLATPDFLGVPGALPPGSVLLQDERGLVVVSGPAQAGAAVSLQQFNNGGDPAGRSASLALTPLGGVSLSSGEAALLAAAAGTITLQRIGEHGDPIGQSLPTSAPLDALAGAVSGGGLVLVWARNDAGGSQVMAQLFAPTRCSGRGPD</sequence>
<proteinExistence type="predicted"/>
<reference evidence="2 3" key="1">
    <citation type="submission" date="2019-12" db="EMBL/GenBank/DDBJ databases">
        <authorList>
            <person name="Huq M.A."/>
        </authorList>
    </citation>
    <scope>NUCLEOTIDE SEQUENCE [LARGE SCALE GENOMIC DNA]</scope>
    <source>
        <strain evidence="2 3">MAH-25</strain>
    </source>
</reference>
<accession>A0A6N8J0A9</accession>
<evidence type="ECO:0000313" key="3">
    <source>
        <dbReference type="Proteomes" id="UP000469385"/>
    </source>
</evidence>